<dbReference type="GO" id="GO:0030677">
    <property type="term" value="C:ribonuclease P complex"/>
    <property type="evidence" value="ECO:0007669"/>
    <property type="project" value="TreeGrafter"/>
</dbReference>
<dbReference type="Pfam" id="PF00825">
    <property type="entry name" value="Ribonuclease_P"/>
    <property type="match status" value="1"/>
</dbReference>
<dbReference type="GO" id="GO:0042781">
    <property type="term" value="F:3'-tRNA processing endoribonuclease activity"/>
    <property type="evidence" value="ECO:0007669"/>
    <property type="project" value="TreeGrafter"/>
</dbReference>
<dbReference type="HAMAP" id="MF_00227">
    <property type="entry name" value="RNase_P"/>
    <property type="match status" value="1"/>
</dbReference>
<dbReference type="InterPro" id="IPR020568">
    <property type="entry name" value="Ribosomal_Su5_D2-typ_SF"/>
</dbReference>
<evidence type="ECO:0000256" key="8">
    <source>
        <dbReference type="NCBIfam" id="TIGR00188"/>
    </source>
</evidence>
<dbReference type="PANTHER" id="PTHR33992">
    <property type="entry name" value="RIBONUCLEASE P PROTEIN COMPONENT"/>
    <property type="match status" value="1"/>
</dbReference>
<evidence type="ECO:0000256" key="6">
    <source>
        <dbReference type="ARBA" id="ARBA00022884"/>
    </source>
</evidence>
<gene>
    <name evidence="7 9" type="primary">rnpA</name>
    <name evidence="9" type="ORF">COU43_02495</name>
</gene>
<dbReference type="Proteomes" id="UP000228909">
    <property type="component" value="Unassembled WGS sequence"/>
</dbReference>
<dbReference type="EMBL" id="PFCK01000070">
    <property type="protein sequence ID" value="PIR71477.1"/>
    <property type="molecule type" value="Genomic_DNA"/>
</dbReference>
<keyword evidence="5 7" id="KW-0378">Hydrolase</keyword>
<comment type="subunit">
    <text evidence="7">Consists of a catalytic RNA component (M1 or rnpB) and a protein subunit.</text>
</comment>
<dbReference type="AlphaFoldDB" id="A0A2H0TIX7"/>
<evidence type="ECO:0000256" key="1">
    <source>
        <dbReference type="ARBA" id="ARBA00002663"/>
    </source>
</evidence>
<comment type="catalytic activity">
    <reaction evidence="7">
        <text>Endonucleolytic cleavage of RNA, removing 5'-extranucleotides from tRNA precursor.</text>
        <dbReference type="EC" id="3.1.26.5"/>
    </reaction>
</comment>
<dbReference type="InterPro" id="IPR000100">
    <property type="entry name" value="RNase_P"/>
</dbReference>
<dbReference type="PANTHER" id="PTHR33992:SF1">
    <property type="entry name" value="RIBONUCLEASE P PROTEIN COMPONENT"/>
    <property type="match status" value="1"/>
</dbReference>
<dbReference type="GO" id="GO:0000049">
    <property type="term" value="F:tRNA binding"/>
    <property type="evidence" value="ECO:0007669"/>
    <property type="project" value="UniProtKB-UniRule"/>
</dbReference>
<organism evidence="9 10">
    <name type="scientific">Candidatus Nealsonbacteria bacterium CG10_big_fil_rev_8_21_14_0_10_37_25</name>
    <dbReference type="NCBI Taxonomy" id="1974711"/>
    <lineage>
        <taxon>Bacteria</taxon>
        <taxon>Candidatus Nealsoniibacteriota</taxon>
    </lineage>
</organism>
<comment type="function">
    <text evidence="1 7">RNaseP catalyzes the removal of the 5'-leader sequence from pre-tRNA to produce the mature 5'-terminus. It can also cleave other RNA substrates such as 4.5S RNA. The protein component plays an auxiliary but essential role in vivo by binding to the 5'-leader sequence and broadening the substrate specificity of the ribozyme.</text>
</comment>
<protein>
    <recommendedName>
        <fullName evidence="7 8">Ribonuclease P protein component</fullName>
        <shortName evidence="7">RNase P protein</shortName>
        <shortName evidence="7">RNaseP protein</shortName>
        <ecNumber evidence="7 8">3.1.26.5</ecNumber>
    </recommendedName>
    <alternativeName>
        <fullName evidence="7">Protein C5</fullName>
    </alternativeName>
</protein>
<dbReference type="PROSITE" id="PS00648">
    <property type="entry name" value="RIBONUCLEASE_P"/>
    <property type="match status" value="1"/>
</dbReference>
<evidence type="ECO:0000313" key="10">
    <source>
        <dbReference type="Proteomes" id="UP000228909"/>
    </source>
</evidence>
<dbReference type="Gene3D" id="3.30.230.10">
    <property type="match status" value="1"/>
</dbReference>
<dbReference type="SUPFAM" id="SSF54211">
    <property type="entry name" value="Ribosomal protein S5 domain 2-like"/>
    <property type="match status" value="1"/>
</dbReference>
<evidence type="ECO:0000256" key="3">
    <source>
        <dbReference type="ARBA" id="ARBA00022722"/>
    </source>
</evidence>
<keyword evidence="6 7" id="KW-0694">RNA-binding</keyword>
<sequence>MLPKVNRLKRKKDIERVFKCGKGFKEDFLILKAVKNNLKNSRFAFIVSQKVSKKAALRNKIRRRLRELVRRHPPTTRLGMDIVLVATPGLEEKDFWEIEETINKLFAKAEIFNHGNNN</sequence>
<dbReference type="GO" id="GO:0001682">
    <property type="term" value="P:tRNA 5'-leader removal"/>
    <property type="evidence" value="ECO:0007669"/>
    <property type="project" value="UniProtKB-UniRule"/>
</dbReference>
<dbReference type="EC" id="3.1.26.5" evidence="7 8"/>
<comment type="similarity">
    <text evidence="7">Belongs to the RnpA family.</text>
</comment>
<dbReference type="GO" id="GO:0004526">
    <property type="term" value="F:ribonuclease P activity"/>
    <property type="evidence" value="ECO:0007669"/>
    <property type="project" value="UniProtKB-UniRule"/>
</dbReference>
<keyword evidence="4 7" id="KW-0255">Endonuclease</keyword>
<name>A0A2H0TIX7_9BACT</name>
<accession>A0A2H0TIX7</accession>
<comment type="caution">
    <text evidence="9">The sequence shown here is derived from an EMBL/GenBank/DDBJ whole genome shotgun (WGS) entry which is preliminary data.</text>
</comment>
<keyword evidence="2 7" id="KW-0819">tRNA processing</keyword>
<dbReference type="InterPro" id="IPR014721">
    <property type="entry name" value="Ribsml_uS5_D2-typ_fold_subgr"/>
</dbReference>
<evidence type="ECO:0000256" key="7">
    <source>
        <dbReference type="HAMAP-Rule" id="MF_00227"/>
    </source>
</evidence>
<keyword evidence="3 7" id="KW-0540">Nuclease</keyword>
<evidence type="ECO:0000313" key="9">
    <source>
        <dbReference type="EMBL" id="PIR71477.1"/>
    </source>
</evidence>
<evidence type="ECO:0000256" key="5">
    <source>
        <dbReference type="ARBA" id="ARBA00022801"/>
    </source>
</evidence>
<evidence type="ECO:0000256" key="2">
    <source>
        <dbReference type="ARBA" id="ARBA00022694"/>
    </source>
</evidence>
<dbReference type="NCBIfam" id="TIGR00188">
    <property type="entry name" value="rnpA"/>
    <property type="match status" value="1"/>
</dbReference>
<proteinExistence type="inferred from homology"/>
<dbReference type="InterPro" id="IPR020539">
    <property type="entry name" value="RNase_P_CS"/>
</dbReference>
<reference evidence="10" key="1">
    <citation type="submission" date="2017-09" db="EMBL/GenBank/DDBJ databases">
        <title>Depth-based differentiation of microbial function through sediment-hosted aquifers and enrichment of novel symbionts in the deep terrestrial subsurface.</title>
        <authorList>
            <person name="Probst A.J."/>
            <person name="Ladd B."/>
            <person name="Jarett J.K."/>
            <person name="Geller-Mcgrath D.E."/>
            <person name="Sieber C.M.K."/>
            <person name="Emerson J.B."/>
            <person name="Anantharaman K."/>
            <person name="Thomas B.C."/>
            <person name="Malmstrom R."/>
            <person name="Stieglmeier M."/>
            <person name="Klingl A."/>
            <person name="Woyke T."/>
            <person name="Ryan C.M."/>
            <person name="Banfield J.F."/>
        </authorList>
    </citation>
    <scope>NUCLEOTIDE SEQUENCE [LARGE SCALE GENOMIC DNA]</scope>
</reference>
<evidence type="ECO:0000256" key="4">
    <source>
        <dbReference type="ARBA" id="ARBA00022759"/>
    </source>
</evidence>